<dbReference type="Proteomes" id="UP001058744">
    <property type="component" value="Chromosome"/>
</dbReference>
<keyword evidence="1" id="KW-1133">Transmembrane helix</keyword>
<feature type="transmembrane region" description="Helical" evidence="1">
    <location>
        <begin position="22"/>
        <end position="40"/>
    </location>
</feature>
<name>A0AAJ5LEL0_9PSED</name>
<evidence type="ECO:0000313" key="2">
    <source>
        <dbReference type="EMBL" id="UUC20832.1"/>
    </source>
</evidence>
<evidence type="ECO:0000256" key="1">
    <source>
        <dbReference type="SAM" id="Phobius"/>
    </source>
</evidence>
<evidence type="ECO:0000313" key="3">
    <source>
        <dbReference type="Proteomes" id="UP001058744"/>
    </source>
</evidence>
<reference evidence="2" key="1">
    <citation type="submission" date="2022-07" db="EMBL/GenBank/DDBJ databases">
        <title>Complete genome of MD9.</title>
        <authorList>
            <person name="Cao G."/>
        </authorList>
    </citation>
    <scope>NUCLEOTIDE SEQUENCE</scope>
    <source>
        <strain evidence="2">MD9</strain>
    </source>
</reference>
<keyword evidence="1" id="KW-0812">Transmembrane</keyword>
<sequence length="175" mass="19474">MTSEIQYIFINTASESSWTDDVPAIASGIIALLALFATVYQSHLSRKHNRLSIRPHLAIHGEEGDDCTFTVIIRNDGLGPANIEDLKIYRDGKKLDASGEHLITKAFEGLEKCELKSLEAISPPFILPANHSIKLATIGYDESIDSIDEHLENILRLEIPYTSSYGEKFKLDTDD</sequence>
<keyword evidence="1" id="KW-0472">Membrane</keyword>
<protein>
    <submittedName>
        <fullName evidence="2">Uncharacterized protein</fullName>
    </submittedName>
</protein>
<gene>
    <name evidence="2" type="ORF">NOV18_10250</name>
</gene>
<accession>A0AAJ5LEL0</accession>
<organism evidence="2 3">
    <name type="scientific">Pseudomonas asiatica</name>
    <dbReference type="NCBI Taxonomy" id="2219225"/>
    <lineage>
        <taxon>Bacteria</taxon>
        <taxon>Pseudomonadati</taxon>
        <taxon>Pseudomonadota</taxon>
        <taxon>Gammaproteobacteria</taxon>
        <taxon>Pseudomonadales</taxon>
        <taxon>Pseudomonadaceae</taxon>
        <taxon>Pseudomonas</taxon>
    </lineage>
</organism>
<dbReference type="EMBL" id="CP101700">
    <property type="protein sequence ID" value="UUC20832.1"/>
    <property type="molecule type" value="Genomic_DNA"/>
</dbReference>
<proteinExistence type="predicted"/>
<dbReference type="RefSeq" id="WP_256382089.1">
    <property type="nucleotide sequence ID" value="NZ_CP101700.1"/>
</dbReference>
<dbReference type="AlphaFoldDB" id="A0AAJ5LEL0"/>